<organism evidence="1 2">
    <name type="scientific">Portunus trituberculatus</name>
    <name type="common">Swimming crab</name>
    <name type="synonym">Neptunus trituberculatus</name>
    <dbReference type="NCBI Taxonomy" id="210409"/>
    <lineage>
        <taxon>Eukaryota</taxon>
        <taxon>Metazoa</taxon>
        <taxon>Ecdysozoa</taxon>
        <taxon>Arthropoda</taxon>
        <taxon>Crustacea</taxon>
        <taxon>Multicrustacea</taxon>
        <taxon>Malacostraca</taxon>
        <taxon>Eumalacostraca</taxon>
        <taxon>Eucarida</taxon>
        <taxon>Decapoda</taxon>
        <taxon>Pleocyemata</taxon>
        <taxon>Brachyura</taxon>
        <taxon>Eubrachyura</taxon>
        <taxon>Portunoidea</taxon>
        <taxon>Portunidae</taxon>
        <taxon>Portuninae</taxon>
        <taxon>Portunus</taxon>
    </lineage>
</organism>
<dbReference type="Proteomes" id="UP000324222">
    <property type="component" value="Unassembled WGS sequence"/>
</dbReference>
<accession>A0A5B7HDR0</accession>
<proteinExistence type="predicted"/>
<name>A0A5B7HDR0_PORTR</name>
<keyword evidence="2" id="KW-1185">Reference proteome</keyword>
<sequence>MAGQRMARREEVGWDGAAVGVRVQSCV</sequence>
<comment type="caution">
    <text evidence="1">The sequence shown here is derived from an EMBL/GenBank/DDBJ whole genome shotgun (WGS) entry which is preliminary data.</text>
</comment>
<gene>
    <name evidence="1" type="ORF">E2C01_060947</name>
</gene>
<dbReference type="EMBL" id="VSRR010025291">
    <property type="protein sequence ID" value="MPC66794.1"/>
    <property type="molecule type" value="Genomic_DNA"/>
</dbReference>
<evidence type="ECO:0000313" key="2">
    <source>
        <dbReference type="Proteomes" id="UP000324222"/>
    </source>
</evidence>
<evidence type="ECO:0000313" key="1">
    <source>
        <dbReference type="EMBL" id="MPC66794.1"/>
    </source>
</evidence>
<protein>
    <submittedName>
        <fullName evidence="1">Uncharacterized protein</fullName>
    </submittedName>
</protein>
<dbReference type="AlphaFoldDB" id="A0A5B7HDR0"/>
<reference evidence="1 2" key="1">
    <citation type="submission" date="2019-05" db="EMBL/GenBank/DDBJ databases">
        <title>Another draft genome of Portunus trituberculatus and its Hox gene families provides insights of decapod evolution.</title>
        <authorList>
            <person name="Jeong J.-H."/>
            <person name="Song I."/>
            <person name="Kim S."/>
            <person name="Choi T."/>
            <person name="Kim D."/>
            <person name="Ryu S."/>
            <person name="Kim W."/>
        </authorList>
    </citation>
    <scope>NUCLEOTIDE SEQUENCE [LARGE SCALE GENOMIC DNA]</scope>
    <source>
        <tissue evidence="1">Muscle</tissue>
    </source>
</reference>